<evidence type="ECO:0008006" key="3">
    <source>
        <dbReference type="Google" id="ProtNLM"/>
    </source>
</evidence>
<dbReference type="PROSITE" id="PS51257">
    <property type="entry name" value="PROKAR_LIPOPROTEIN"/>
    <property type="match status" value="1"/>
</dbReference>
<proteinExistence type="predicted"/>
<evidence type="ECO:0000313" key="2">
    <source>
        <dbReference type="Proteomes" id="UP000242881"/>
    </source>
</evidence>
<name>A0A2J6WL22_9BACT</name>
<reference evidence="1 2" key="1">
    <citation type="submission" date="2018-01" db="EMBL/GenBank/DDBJ databases">
        <title>Metagenomic assembled genomes from two thermal pools in the Uzon Caldera, Kamchatka, Russia.</title>
        <authorList>
            <person name="Wilkins L."/>
            <person name="Ettinger C."/>
        </authorList>
    </citation>
    <scope>NUCLEOTIDE SEQUENCE [LARGE SCALE GENOMIC DNA]</scope>
    <source>
        <strain evidence="1">ZAV-05</strain>
    </source>
</reference>
<accession>A0A2J6WL22</accession>
<dbReference type="EMBL" id="PNIN01000046">
    <property type="protein sequence ID" value="PMP71097.1"/>
    <property type="molecule type" value="Genomic_DNA"/>
</dbReference>
<dbReference type="AlphaFoldDB" id="A0A2J6WL22"/>
<gene>
    <name evidence="1" type="ORF">C0187_04590</name>
</gene>
<dbReference type="Proteomes" id="UP000242881">
    <property type="component" value="Unassembled WGS sequence"/>
</dbReference>
<protein>
    <recommendedName>
        <fullName evidence="3">LPS-assembly lipoprotein LptE</fullName>
    </recommendedName>
</protein>
<dbReference type="RefSeq" id="WP_424604811.1">
    <property type="nucleotide sequence ID" value="NZ_JBNAVA010000001.1"/>
</dbReference>
<evidence type="ECO:0000313" key="1">
    <source>
        <dbReference type="EMBL" id="PMP71097.1"/>
    </source>
</evidence>
<organism evidence="1 2">
    <name type="scientific">Calditerrivibrio nitroreducens</name>
    <dbReference type="NCBI Taxonomy" id="477976"/>
    <lineage>
        <taxon>Bacteria</taxon>
        <taxon>Pseudomonadati</taxon>
        <taxon>Deferribacterota</taxon>
        <taxon>Deferribacteres</taxon>
        <taxon>Deferribacterales</taxon>
        <taxon>Calditerrivibrionaceae</taxon>
    </lineage>
</organism>
<comment type="caution">
    <text evidence="1">The sequence shown here is derived from an EMBL/GenBank/DDBJ whole genome shotgun (WGS) entry which is preliminary data.</text>
</comment>
<sequence>MYKNAIIFLVVLLIVSCGYRIVGIDTNIEYKFLLDRVVSLDKESDYFALLDDETKSFLNSYNALALDDNSYDYKLKIVLQKVTTESSIITRSSQTVQTDLKSNISLNVFDKHNKKVFEKDYSSVQTYNITNNISQNIDNRNSAFRKTVRNILLDFLHDFQKDKK</sequence>